<name>A0A0W8C4L7_PHYNI</name>
<gene>
    <name evidence="2" type="ORF">AM587_10000958</name>
</gene>
<organism evidence="2 3">
    <name type="scientific">Phytophthora nicotianae</name>
    <name type="common">Potato buckeye rot agent</name>
    <name type="synonym">Phytophthora parasitica</name>
    <dbReference type="NCBI Taxonomy" id="4792"/>
    <lineage>
        <taxon>Eukaryota</taxon>
        <taxon>Sar</taxon>
        <taxon>Stramenopiles</taxon>
        <taxon>Oomycota</taxon>
        <taxon>Peronosporomycetes</taxon>
        <taxon>Peronosporales</taxon>
        <taxon>Peronosporaceae</taxon>
        <taxon>Phytophthora</taxon>
    </lineage>
</organism>
<evidence type="ECO:0000256" key="1">
    <source>
        <dbReference type="SAM" id="MobiDB-lite"/>
    </source>
</evidence>
<feature type="compositionally biased region" description="Low complexity" evidence="1">
    <location>
        <begin position="39"/>
        <end position="62"/>
    </location>
</feature>
<reference evidence="2 3" key="1">
    <citation type="submission" date="2015-11" db="EMBL/GenBank/DDBJ databases">
        <title>Genomes and virulence difference between two physiological races of Phytophthora nicotianae.</title>
        <authorList>
            <person name="Liu H."/>
            <person name="Ma X."/>
            <person name="Yu H."/>
            <person name="Fang D."/>
            <person name="Li Y."/>
            <person name="Wang X."/>
            <person name="Wang W."/>
            <person name="Dong Y."/>
            <person name="Xiao B."/>
        </authorList>
    </citation>
    <scope>NUCLEOTIDE SEQUENCE [LARGE SCALE GENOMIC DNA]</scope>
    <source>
        <strain evidence="3">race 0</strain>
    </source>
</reference>
<dbReference type="EMBL" id="LNFO01005037">
    <property type="protein sequence ID" value="KUF78966.1"/>
    <property type="molecule type" value="Genomic_DNA"/>
</dbReference>
<feature type="compositionally biased region" description="Low complexity" evidence="1">
    <location>
        <begin position="135"/>
        <end position="145"/>
    </location>
</feature>
<feature type="compositionally biased region" description="Basic and acidic residues" evidence="1">
    <location>
        <begin position="1"/>
        <end position="13"/>
    </location>
</feature>
<proteinExistence type="predicted"/>
<evidence type="ECO:0000313" key="3">
    <source>
        <dbReference type="Proteomes" id="UP000052943"/>
    </source>
</evidence>
<dbReference type="Proteomes" id="UP000052943">
    <property type="component" value="Unassembled WGS sequence"/>
</dbReference>
<dbReference type="AlphaFoldDB" id="A0A0W8C4L7"/>
<feature type="compositionally biased region" description="Low complexity" evidence="1">
    <location>
        <begin position="86"/>
        <end position="109"/>
    </location>
</feature>
<protein>
    <submittedName>
        <fullName evidence="2">Uncharacterized protein</fullName>
    </submittedName>
</protein>
<dbReference type="OrthoDB" id="146688at2759"/>
<evidence type="ECO:0000313" key="2">
    <source>
        <dbReference type="EMBL" id="KUF78966.1"/>
    </source>
</evidence>
<feature type="region of interest" description="Disordered" evidence="1">
    <location>
        <begin position="1"/>
        <end position="179"/>
    </location>
</feature>
<accession>A0A0W8C4L7</accession>
<sequence>MEITDLRAERDQAQGKLSSIASLLPSATGHKRTRSGSESPTSSARASKAARSTSSSSQASASGHAPVSASPIELLSTAAVGQRATRSMSSSSSAGPPGPLPRSVRSAAKSGGGGASSLPAASEAIVDSDSDESSSGESSSGESGSTHVFDSDAAGNDSGSPESSRAKNEFGMPSGPLSDAELAALQPTTVPRSEWIPGYRDRRSFRGHDIVPWSAQDIRQISIVEMDADLLFHHYTKPMEWLIPLRDPVPPLGDWREDLVDEDNVRDLVKSAPWEVLAAPLDPLTFKSRGWFRHMKRALRFLRR</sequence>
<comment type="caution">
    <text evidence="2">The sequence shown here is derived from an EMBL/GenBank/DDBJ whole genome shotgun (WGS) entry which is preliminary data.</text>
</comment>